<evidence type="ECO:0000313" key="2">
    <source>
        <dbReference type="EMBL" id="EFC36310.1"/>
    </source>
</evidence>
<organism evidence="3">
    <name type="scientific">Naegleria gruberi</name>
    <name type="common">Amoeba</name>
    <dbReference type="NCBI Taxonomy" id="5762"/>
    <lineage>
        <taxon>Eukaryota</taxon>
        <taxon>Discoba</taxon>
        <taxon>Heterolobosea</taxon>
        <taxon>Tetramitia</taxon>
        <taxon>Eutetramitia</taxon>
        <taxon>Vahlkampfiidae</taxon>
        <taxon>Naegleria</taxon>
    </lineage>
</organism>
<feature type="domain" description="F-box" evidence="1">
    <location>
        <begin position="109"/>
        <end position="157"/>
    </location>
</feature>
<dbReference type="KEGG" id="ngr:NAEGRDRAFT_60034"/>
<dbReference type="PROSITE" id="PS50181">
    <property type="entry name" value="FBOX"/>
    <property type="match status" value="1"/>
</dbReference>
<dbReference type="Proteomes" id="UP000006671">
    <property type="component" value="Unassembled WGS sequence"/>
</dbReference>
<dbReference type="RefSeq" id="XP_002669054.1">
    <property type="nucleotide sequence ID" value="XM_002669008.1"/>
</dbReference>
<dbReference type="EMBL" id="GG738933">
    <property type="protein sequence ID" value="EFC36310.1"/>
    <property type="molecule type" value="Genomic_DNA"/>
</dbReference>
<dbReference type="InterPro" id="IPR053354">
    <property type="entry name" value="MGDG_epimerase"/>
</dbReference>
<dbReference type="Pfam" id="PF26128">
    <property type="entry name" value="Gad2"/>
    <property type="match status" value="1"/>
</dbReference>
<evidence type="ECO:0000313" key="3">
    <source>
        <dbReference type="Proteomes" id="UP000006671"/>
    </source>
</evidence>
<dbReference type="InterPro" id="IPR001810">
    <property type="entry name" value="F-box_dom"/>
</dbReference>
<name>D2W3R4_NAEGR</name>
<dbReference type="AlphaFoldDB" id="D2W3R4"/>
<sequence>MKRSWDDILLETATLSNNFYDSPRGPQPVALLVPSFDTNQNDEFTTFTFDQIQPESISSKNLVNPYFCDRYEKRRKQRDIYSWSGNRHENSLVENNGQNVLREFQNPNRNLIKLLPSEILLDLMFYMDKYALFNFIQTCRGVYDLFDRVYGESIERLRIDILNKRRDIRNVNRLVDLFSNTVREPCWNESLVYHQDSNENVMMTYDQYFRMKSTVKWPVRYFHDHLKFRTFKVGDPMIDAINSQAIEEAKIFSNKEFEEIIKIQEEAIPVFPYGIFTQPDTYYLTFDELVKRRCSFMNFDKKPWYNVVSGLPKVDCVILPNMLEYSYEFNNRARDYHYYMDKETSPNATKCERIVRFFKNPYEMTFSDFQHRFKNEILKDYELARILFYECAFEHNKTTKTRERFVISGGSLLHTLTGCGFSDFDLFVINNGESAEVISQAIKQVLLKLEEKTSHLKYNMMSSKASINICQEGNANIQIVLLNYETIEELLLFFDLDCCKLVYDGERILTVLECLRSLKYKINFINRESGGTSEVHHERALKYGKRGFLTIVADSFHPLFHAMHCDFIVERIRKSLIDKYANRIQTEGIIMGNNPLVELFVKGNEGYIPDAYNSKDIDESNLLYPVVLKSVSFQFVEKCLTNGILFTVKEQSRRKCNQSLNFEPEQEAEAEADILKRLKLDEYEFMKRPSDLFQILPENQNLVKSKYSYGHLVCKFSIVRCQYCSTYFYSPFNSLLLRKQRIINDCNGHFIIQYLENKEITKDNFNPSTNTLCLSCLKRLNCYEKYQDAYLDYEYRNSNFVENLIETRIIQTIYKIKKKETTQKGISKERLFDLLSDEFPLSDLETNLKILKVKRLVIEQEGDSTTDLTLYPQLPIKTYSNKTVVPFKF</sequence>
<dbReference type="GeneID" id="8862078"/>
<dbReference type="OMA" id="HERIHEI"/>
<protein>
    <recommendedName>
        <fullName evidence="1">F-box domain-containing protein</fullName>
    </recommendedName>
</protein>
<dbReference type="PANTHER" id="PTHR43558:SF6">
    <property type="entry name" value="REDUCTASE, PUTATIVE (AFU_ORTHOLOGUE AFUA_3G10540)-RELATED"/>
    <property type="match status" value="1"/>
</dbReference>
<proteinExistence type="predicted"/>
<dbReference type="OrthoDB" id="539213at2759"/>
<accession>D2W3R4</accession>
<keyword evidence="3" id="KW-1185">Reference proteome</keyword>
<evidence type="ECO:0000259" key="1">
    <source>
        <dbReference type="PROSITE" id="PS50181"/>
    </source>
</evidence>
<reference evidence="2 3" key="1">
    <citation type="journal article" date="2010" name="Cell">
        <title>The genome of Naegleria gruberi illuminates early eukaryotic versatility.</title>
        <authorList>
            <person name="Fritz-Laylin L.K."/>
            <person name="Prochnik S.E."/>
            <person name="Ginger M.L."/>
            <person name="Dacks J.B."/>
            <person name="Carpenter M.L."/>
            <person name="Field M.C."/>
            <person name="Kuo A."/>
            <person name="Paredez A."/>
            <person name="Chapman J."/>
            <person name="Pham J."/>
            <person name="Shu S."/>
            <person name="Neupane R."/>
            <person name="Cipriano M."/>
            <person name="Mancuso J."/>
            <person name="Tu H."/>
            <person name="Salamov A."/>
            <person name="Lindquist E."/>
            <person name="Shapiro H."/>
            <person name="Lucas S."/>
            <person name="Grigoriev I.V."/>
            <person name="Cande W.Z."/>
            <person name="Fulton C."/>
            <person name="Rokhsar D.S."/>
            <person name="Dawson S.C."/>
        </authorList>
    </citation>
    <scope>NUCLEOTIDE SEQUENCE [LARGE SCALE GENOMIC DNA]</scope>
    <source>
        <strain evidence="2 3">NEG-M</strain>
    </source>
</reference>
<gene>
    <name evidence="2" type="ORF">NAEGRDRAFT_60034</name>
</gene>
<dbReference type="VEuPathDB" id="AmoebaDB:NAEGRDRAFT_60034"/>
<dbReference type="PANTHER" id="PTHR43558">
    <property type="entry name" value="REDUCTASE, PUTATIVE (AFU_ORTHOLOGUE AFUA_3G10540)-RELATED"/>
    <property type="match status" value="1"/>
</dbReference>
<dbReference type="InParanoid" id="D2W3R4"/>